<gene>
    <name evidence="3" type="ORF">ERS008472_01987</name>
</gene>
<dbReference type="AlphaFoldDB" id="A0A0T9PHK4"/>
<proteinExistence type="predicted"/>
<keyword evidence="4" id="KW-1185">Reference proteome</keyword>
<dbReference type="InterPro" id="IPR006915">
    <property type="entry name" value="DUF637_hemagglutn_put"/>
</dbReference>
<feature type="domain" description="CdiA toxin EC869-like" evidence="2">
    <location>
        <begin position="125"/>
        <end position="178"/>
    </location>
</feature>
<dbReference type="InterPro" id="IPR033799">
    <property type="entry name" value="CdiA_EC869-like"/>
</dbReference>
<dbReference type="Gene3D" id="3.40.1350.110">
    <property type="match status" value="1"/>
</dbReference>
<evidence type="ECO:0000259" key="2">
    <source>
        <dbReference type="Pfam" id="PF21111"/>
    </source>
</evidence>
<evidence type="ECO:0000313" key="3">
    <source>
        <dbReference type="EMBL" id="CNH65979.1"/>
    </source>
</evidence>
<protein>
    <submittedName>
        <fullName evidence="3">Possible hemagglutinin (DUF637)</fullName>
    </submittedName>
</protein>
<dbReference type="Pfam" id="PF21111">
    <property type="entry name" value="CDI_toxin_EC869_like"/>
    <property type="match status" value="1"/>
</dbReference>
<organism evidence="3 4">
    <name type="scientific">Yersinia thracica</name>
    <dbReference type="NCBI Taxonomy" id="2890319"/>
    <lineage>
        <taxon>Bacteria</taxon>
        <taxon>Pseudomonadati</taxon>
        <taxon>Pseudomonadota</taxon>
        <taxon>Gammaproteobacteria</taxon>
        <taxon>Enterobacterales</taxon>
        <taxon>Yersiniaceae</taxon>
        <taxon>Yersinia</taxon>
    </lineage>
</organism>
<evidence type="ECO:0000259" key="1">
    <source>
        <dbReference type="Pfam" id="PF04830"/>
    </source>
</evidence>
<dbReference type="Proteomes" id="UP000041882">
    <property type="component" value="Unassembled WGS sequence"/>
</dbReference>
<sequence>MSNGDWSKVAQRVAGQSLISSSLNTGINGGSFKDNFTTALLANIGGQLHAEGANLIGDHGRVLGGAGKALSHAVVAGVAAEIGGGDAKGAAAGALAAELAGAVPGIATVNQSTTGIKWGQGISQQGMPWENYVGTQLPADARLPKNFKTFDYYNPISRTAISVKTLDTTTAGRVANPR</sequence>
<dbReference type="GO" id="GO:0004530">
    <property type="term" value="F:deoxyribonuclease I activity"/>
    <property type="evidence" value="ECO:0007669"/>
    <property type="project" value="InterPro"/>
</dbReference>
<name>A0A0T9PHK4_9GAMM</name>
<accession>A0A0T9PHK4</accession>
<evidence type="ECO:0000313" key="4">
    <source>
        <dbReference type="Proteomes" id="UP000041882"/>
    </source>
</evidence>
<reference evidence="4" key="1">
    <citation type="submission" date="2015-03" db="EMBL/GenBank/DDBJ databases">
        <authorList>
            <consortium name="Pathogen Informatics"/>
            <person name="Murphy D."/>
        </authorList>
    </citation>
    <scope>NUCLEOTIDE SEQUENCE [LARGE SCALE GENOMIC DNA]</scope>
    <source>
        <strain evidence="4">IP6945</strain>
    </source>
</reference>
<feature type="domain" description="DUF637" evidence="1">
    <location>
        <begin position="2"/>
        <end position="94"/>
    </location>
</feature>
<dbReference type="Pfam" id="PF04830">
    <property type="entry name" value="DUF637"/>
    <property type="match status" value="1"/>
</dbReference>
<dbReference type="EMBL" id="CQAW01000008">
    <property type="protein sequence ID" value="CNH65979.1"/>
    <property type="molecule type" value="Genomic_DNA"/>
</dbReference>